<name>A0ABX7PA99_9BACT</name>
<accession>A0ABX7PA99</accession>
<evidence type="ECO:0000256" key="2">
    <source>
        <dbReference type="SAM" id="SignalP"/>
    </source>
</evidence>
<evidence type="ECO:0000313" key="3">
    <source>
        <dbReference type="EMBL" id="QSQ27389.1"/>
    </source>
</evidence>
<keyword evidence="2" id="KW-0732">Signal</keyword>
<dbReference type="Proteomes" id="UP000662747">
    <property type="component" value="Chromosome"/>
</dbReference>
<protein>
    <submittedName>
        <fullName evidence="3">EndoU domain-containing protein</fullName>
    </submittedName>
</protein>
<dbReference type="EMBL" id="CP071090">
    <property type="protein sequence ID" value="QSQ27389.1"/>
    <property type="molecule type" value="Genomic_DNA"/>
</dbReference>
<keyword evidence="1" id="KW-0378">Hydrolase</keyword>
<dbReference type="InterPro" id="IPR037227">
    <property type="entry name" value="EndoU-like"/>
</dbReference>
<sequence>MRLPLPFLALCLAALPALAGPGAFVSEVPVDAVDQPESTKVVFTVEPGTSYPLLKKGGPNRTWCKLRGPSTEGWVLCEGAPEAAAPKAPSAAELAAADRANSEQQARGKAEQQARFAALSQEKSGTDEERADIRFASSRGATARADWKPATGCATTCSAKPLFDKRPALSALDREVLDMCPARPDVSVSAGDVQRFFSKYLNDPRIQRALSIAGRPGSRQGNLEWLTGLWVSTGPRNAFTHVFCGDDWQQGPIGGLHFLPRYAQLESEGKLCYGGPARRGGAQKGDQYLIKYRGVAPWSCGEKVMGGFSRSPDAVGIVAIGTRAFASCCARGGAKKEGGVYSAPDLGGSAWRIWCGTRNGTYGIATLHPTDEAPTCGD</sequence>
<evidence type="ECO:0000313" key="4">
    <source>
        <dbReference type="Proteomes" id="UP000662747"/>
    </source>
</evidence>
<evidence type="ECO:0000256" key="1">
    <source>
        <dbReference type="ARBA" id="ARBA00022801"/>
    </source>
</evidence>
<keyword evidence="4" id="KW-1185">Reference proteome</keyword>
<feature type="chain" id="PRO_5045501993" evidence="2">
    <location>
        <begin position="20"/>
        <end position="378"/>
    </location>
</feature>
<reference evidence="3 4" key="1">
    <citation type="submission" date="2021-02" db="EMBL/GenBank/DDBJ databases">
        <title>De Novo genome assembly of isolated myxobacteria.</title>
        <authorList>
            <person name="Stevens D.C."/>
        </authorList>
    </citation>
    <scope>NUCLEOTIDE SEQUENCE [LARGE SCALE GENOMIC DNA]</scope>
    <source>
        <strain evidence="4">SCPEA02</strain>
    </source>
</reference>
<dbReference type="SUPFAM" id="SSF142877">
    <property type="entry name" value="EndoU-like"/>
    <property type="match status" value="1"/>
</dbReference>
<proteinExistence type="predicted"/>
<dbReference type="RefSeq" id="WP_206728911.1">
    <property type="nucleotide sequence ID" value="NZ_CP071090.1"/>
</dbReference>
<gene>
    <name evidence="3" type="ORF">JY651_21840</name>
</gene>
<organism evidence="3 4">
    <name type="scientific">Pyxidicoccus parkwayensis</name>
    <dbReference type="NCBI Taxonomy" id="2813578"/>
    <lineage>
        <taxon>Bacteria</taxon>
        <taxon>Pseudomonadati</taxon>
        <taxon>Myxococcota</taxon>
        <taxon>Myxococcia</taxon>
        <taxon>Myxococcales</taxon>
        <taxon>Cystobacterineae</taxon>
        <taxon>Myxococcaceae</taxon>
        <taxon>Pyxidicoccus</taxon>
    </lineage>
</organism>
<feature type="signal peptide" evidence="2">
    <location>
        <begin position="1"/>
        <end position="19"/>
    </location>
</feature>